<dbReference type="InterPro" id="IPR037191">
    <property type="entry name" value="VPS9_dom_sf"/>
</dbReference>
<dbReference type="SUPFAM" id="SSF109993">
    <property type="entry name" value="VPS9 domain"/>
    <property type="match status" value="1"/>
</dbReference>
<proteinExistence type="predicted"/>
<feature type="domain" description="VPS9" evidence="1">
    <location>
        <begin position="58"/>
        <end position="200"/>
    </location>
</feature>
<dbReference type="Gene3D" id="1.20.1050.80">
    <property type="entry name" value="VPS9 domain"/>
    <property type="match status" value="1"/>
</dbReference>
<evidence type="ECO:0000259" key="1">
    <source>
        <dbReference type="PROSITE" id="PS51205"/>
    </source>
</evidence>
<dbReference type="AlphaFoldDB" id="A0AAX4JB92"/>
<evidence type="ECO:0000313" key="2">
    <source>
        <dbReference type="EMBL" id="WUR03206.1"/>
    </source>
</evidence>
<accession>A0AAX4JB92</accession>
<dbReference type="Proteomes" id="UP001334084">
    <property type="component" value="Chromosome 4"/>
</dbReference>
<dbReference type="GeneID" id="90541025"/>
<dbReference type="PROSITE" id="PS51205">
    <property type="entry name" value="VPS9"/>
    <property type="match status" value="1"/>
</dbReference>
<dbReference type="RefSeq" id="XP_065329351.1">
    <property type="nucleotide sequence ID" value="XM_065473279.1"/>
</dbReference>
<reference evidence="2" key="1">
    <citation type="journal article" date="2024" name="BMC Genomics">
        <title>Functional annotation of a divergent genome using sequence and structure-based similarity.</title>
        <authorList>
            <person name="Svedberg D."/>
            <person name="Winiger R.R."/>
            <person name="Berg A."/>
            <person name="Sharma H."/>
            <person name="Tellgren-Roth C."/>
            <person name="Debrunner-Vossbrinck B.A."/>
            <person name="Vossbrinck C.R."/>
            <person name="Barandun J."/>
        </authorList>
    </citation>
    <scope>NUCLEOTIDE SEQUENCE</scope>
    <source>
        <strain evidence="2">Illinois isolate</strain>
    </source>
</reference>
<dbReference type="KEGG" id="vnx:VNE69_04035"/>
<sequence length="212" mass="25478">MYKNTSSIIPSLNVLLLNPSSLQDFYISNKSKFLCDKSLDLLEDEIFSSFYEEYFARHESDYLLNTKIDLYKERLLPRHLNIQERSNNLNNVIDDVDNNVEIFKSIKFCKSPSQILNKYLDFIIRNNKEVQDDLLNILVYTIIKSNIKDLRVLVKYMRDYRRRIFINCGHRIKRNESEYYIKILEIALEFIEKMEYKDLNISKEEYEELIGI</sequence>
<dbReference type="Pfam" id="PF02204">
    <property type="entry name" value="VPS9"/>
    <property type="match status" value="1"/>
</dbReference>
<dbReference type="EMBL" id="CP142729">
    <property type="protein sequence ID" value="WUR03206.1"/>
    <property type="molecule type" value="Genomic_DNA"/>
</dbReference>
<evidence type="ECO:0000313" key="3">
    <source>
        <dbReference type="Proteomes" id="UP001334084"/>
    </source>
</evidence>
<keyword evidence="3" id="KW-1185">Reference proteome</keyword>
<gene>
    <name evidence="2" type="ORF">VNE69_04035</name>
</gene>
<name>A0AAX4JB92_9MICR</name>
<organism evidence="2 3">
    <name type="scientific">Vairimorpha necatrix</name>
    <dbReference type="NCBI Taxonomy" id="6039"/>
    <lineage>
        <taxon>Eukaryota</taxon>
        <taxon>Fungi</taxon>
        <taxon>Fungi incertae sedis</taxon>
        <taxon>Microsporidia</taxon>
        <taxon>Nosematidae</taxon>
        <taxon>Vairimorpha</taxon>
    </lineage>
</organism>
<dbReference type="InterPro" id="IPR003123">
    <property type="entry name" value="VPS9"/>
</dbReference>
<protein>
    <submittedName>
        <fullName evidence="2">Vacuolar protein sorting-associated protein 9A-like protein</fullName>
    </submittedName>
</protein>